<dbReference type="NCBIfam" id="NF047561">
    <property type="entry name" value="orf58_phage_fam"/>
    <property type="match status" value="1"/>
</dbReference>
<dbReference type="Proteomes" id="UP000611762">
    <property type="component" value="Unassembled WGS sequence"/>
</dbReference>
<gene>
    <name evidence="1" type="ORF">H8698_12660</name>
</gene>
<organism evidence="1 2">
    <name type="scientific">Congzhengia minquanensis</name>
    <dbReference type="NCBI Taxonomy" id="2763657"/>
    <lineage>
        <taxon>Bacteria</taxon>
        <taxon>Bacillati</taxon>
        <taxon>Bacillota</taxon>
        <taxon>Clostridia</taxon>
        <taxon>Eubacteriales</taxon>
        <taxon>Oscillospiraceae</taxon>
        <taxon>Congzhengia</taxon>
    </lineage>
</organism>
<name>A0A926HVN2_9FIRM</name>
<evidence type="ECO:0000313" key="2">
    <source>
        <dbReference type="Proteomes" id="UP000611762"/>
    </source>
</evidence>
<proteinExistence type="predicted"/>
<sequence length="310" mass="35035">MDNRKSKMLIPPQYVKDSRRSRLAKSVKSLMDQIEYTEGQPEGMFGRVAIVQIGEVKLNSEALDIEFEVPFDDDTEANEAEITLYNLSKKTRGEIVYNKPVTITAGYQNDTGVIFTGFVSKVVTKVEGVDRITTVYAIDDEDLKERDLPKELEYAEDTKASFILNELLSMLKLPVAVFQIRRDWTYEDKVNVSGGLMDNIRKYAEVCGISVYINKGKIYARHISEGDDIQFTVQASTGLLNSPEEFQEEITAEDYHDVVTGFKMKSILQHRITTGAVVTVRSANVSGKFRVRSGKHIFNESESITEMEVI</sequence>
<accession>A0A926HVN2</accession>
<dbReference type="EMBL" id="JACRSU010000006">
    <property type="protein sequence ID" value="MBC8541832.1"/>
    <property type="molecule type" value="Genomic_DNA"/>
</dbReference>
<protein>
    <submittedName>
        <fullName evidence="1">Uncharacterized protein</fullName>
    </submittedName>
</protein>
<reference evidence="1" key="1">
    <citation type="submission" date="2020-08" db="EMBL/GenBank/DDBJ databases">
        <title>Genome public.</title>
        <authorList>
            <person name="Liu C."/>
            <person name="Sun Q."/>
        </authorList>
    </citation>
    <scope>NUCLEOTIDE SEQUENCE</scope>
    <source>
        <strain evidence="1">H8</strain>
    </source>
</reference>
<evidence type="ECO:0000313" key="1">
    <source>
        <dbReference type="EMBL" id="MBC8541832.1"/>
    </source>
</evidence>
<keyword evidence="2" id="KW-1185">Reference proteome</keyword>
<dbReference type="AlphaFoldDB" id="A0A926HVN2"/>
<dbReference type="RefSeq" id="WP_249313817.1">
    <property type="nucleotide sequence ID" value="NZ_JACRSU010000006.1"/>
</dbReference>
<comment type="caution">
    <text evidence="1">The sequence shown here is derived from an EMBL/GenBank/DDBJ whole genome shotgun (WGS) entry which is preliminary data.</text>
</comment>